<dbReference type="Proteomes" id="UP000186309">
    <property type="component" value="Plasmid PALBO2"/>
</dbReference>
<evidence type="ECO:0000259" key="5">
    <source>
        <dbReference type="Pfam" id="PF20464"/>
    </source>
</evidence>
<comment type="catalytic activity">
    <reaction evidence="4">
        <text>a 2'-deoxyadenosine in DNA + S-adenosyl-L-methionine = an N(6)-methyl-2'-deoxyadenosine in DNA + S-adenosyl-L-homocysteine + H(+)</text>
        <dbReference type="Rhea" id="RHEA:15197"/>
        <dbReference type="Rhea" id="RHEA-COMP:12418"/>
        <dbReference type="Rhea" id="RHEA-COMP:12419"/>
        <dbReference type="ChEBI" id="CHEBI:15378"/>
        <dbReference type="ChEBI" id="CHEBI:57856"/>
        <dbReference type="ChEBI" id="CHEBI:59789"/>
        <dbReference type="ChEBI" id="CHEBI:90615"/>
        <dbReference type="ChEBI" id="CHEBI:90616"/>
        <dbReference type="EC" id="2.1.1.72"/>
    </reaction>
</comment>
<dbReference type="PANTHER" id="PTHR33841">
    <property type="entry name" value="DNA METHYLTRANSFERASE YEEA-RELATED"/>
    <property type="match status" value="1"/>
</dbReference>
<dbReference type="PANTHER" id="PTHR33841:SF1">
    <property type="entry name" value="DNA METHYLTRANSFERASE A"/>
    <property type="match status" value="1"/>
</dbReference>
<feature type="domain" description="MmeI-like DNA-methyltransferase" evidence="8">
    <location>
        <begin position="330"/>
        <end position="578"/>
    </location>
</feature>
<dbReference type="InterPro" id="IPR046817">
    <property type="entry name" value="MmeI_N"/>
</dbReference>
<dbReference type="InterPro" id="IPR002052">
    <property type="entry name" value="DNA_methylase_N6_adenine_CS"/>
</dbReference>
<dbReference type="InterPro" id="IPR029063">
    <property type="entry name" value="SAM-dependent_MTases_sf"/>
</dbReference>
<dbReference type="REBASE" id="185859">
    <property type="entry name" value="PboPX4ORF20034P"/>
</dbReference>
<dbReference type="OrthoDB" id="249114at2"/>
<dbReference type="PROSITE" id="PS00092">
    <property type="entry name" value="N6_MTASE"/>
    <property type="match status" value="1"/>
</dbReference>
<dbReference type="EMBL" id="CP019084">
    <property type="protein sequence ID" value="APW64316.1"/>
    <property type="molecule type" value="Genomic_DNA"/>
</dbReference>
<accession>A0A1U7CZJ4</accession>
<dbReference type="Pfam" id="PF20464">
    <property type="entry name" value="MmeI_N"/>
    <property type="match status" value="1"/>
</dbReference>
<dbReference type="Pfam" id="PF20466">
    <property type="entry name" value="MmeI_TRD"/>
    <property type="match status" value="1"/>
</dbReference>
<dbReference type="InterPro" id="IPR046819">
    <property type="entry name" value="MmeI_hel"/>
</dbReference>
<dbReference type="InterPro" id="IPR046820">
    <property type="entry name" value="MmeI_TRD"/>
</dbReference>
<dbReference type="Pfam" id="PF20465">
    <property type="entry name" value="MmeI_hel"/>
    <property type="match status" value="1"/>
</dbReference>
<feature type="domain" description="MmeI-like helicase spacer" evidence="6">
    <location>
        <begin position="183"/>
        <end position="254"/>
    </location>
</feature>
<evidence type="ECO:0000256" key="3">
    <source>
        <dbReference type="ARBA" id="ARBA00022679"/>
    </source>
</evidence>
<gene>
    <name evidence="9" type="ORF">BSF38_20034</name>
</gene>
<dbReference type="GO" id="GO:0032259">
    <property type="term" value="P:methylation"/>
    <property type="evidence" value="ECO:0007669"/>
    <property type="project" value="UniProtKB-KW"/>
</dbReference>
<dbReference type="InterPro" id="IPR050953">
    <property type="entry name" value="N4_N6_ade-DNA_methylase"/>
</dbReference>
<dbReference type="InterPro" id="IPR046816">
    <property type="entry name" value="MmeI_Mtase"/>
</dbReference>
<dbReference type="RefSeq" id="WP_076351864.1">
    <property type="nucleotide sequence ID" value="NZ_CP019084.1"/>
</dbReference>
<feature type="domain" description="MmeI-like N-terminal" evidence="5">
    <location>
        <begin position="9"/>
        <end position="175"/>
    </location>
</feature>
<dbReference type="AlphaFoldDB" id="A0A1U7CZJ4"/>
<geneLocation type="plasmid" evidence="10">
    <name>palbo2</name>
</geneLocation>
<evidence type="ECO:0000256" key="4">
    <source>
        <dbReference type="ARBA" id="ARBA00047942"/>
    </source>
</evidence>
<evidence type="ECO:0000259" key="6">
    <source>
        <dbReference type="Pfam" id="PF20465"/>
    </source>
</evidence>
<evidence type="ECO:0000313" key="10">
    <source>
        <dbReference type="Proteomes" id="UP000186309"/>
    </source>
</evidence>
<keyword evidence="2" id="KW-0489">Methyltransferase</keyword>
<evidence type="ECO:0000256" key="2">
    <source>
        <dbReference type="ARBA" id="ARBA00022603"/>
    </source>
</evidence>
<organism evidence="9 10">
    <name type="scientific">Paludisphaera borealis</name>
    <dbReference type="NCBI Taxonomy" id="1387353"/>
    <lineage>
        <taxon>Bacteria</taxon>
        <taxon>Pseudomonadati</taxon>
        <taxon>Planctomycetota</taxon>
        <taxon>Planctomycetia</taxon>
        <taxon>Isosphaerales</taxon>
        <taxon>Isosphaeraceae</taxon>
        <taxon>Paludisphaera</taxon>
    </lineage>
</organism>
<keyword evidence="3" id="KW-0808">Transferase</keyword>
<dbReference type="GO" id="GO:0009007">
    <property type="term" value="F:site-specific DNA-methyltransferase (adenine-specific) activity"/>
    <property type="evidence" value="ECO:0007669"/>
    <property type="project" value="UniProtKB-EC"/>
</dbReference>
<evidence type="ECO:0000256" key="1">
    <source>
        <dbReference type="ARBA" id="ARBA00011900"/>
    </source>
</evidence>
<keyword evidence="10" id="KW-1185">Reference proteome</keyword>
<evidence type="ECO:0000313" key="9">
    <source>
        <dbReference type="EMBL" id="APW64316.1"/>
    </source>
</evidence>
<dbReference type="GO" id="GO:0003676">
    <property type="term" value="F:nucleic acid binding"/>
    <property type="evidence" value="ECO:0007669"/>
    <property type="project" value="InterPro"/>
</dbReference>
<proteinExistence type="predicted"/>
<dbReference type="EC" id="2.1.1.72" evidence="1"/>
<keyword evidence="9" id="KW-0614">Plasmid</keyword>
<dbReference type="KEGG" id="pbor:BSF38_20034"/>
<dbReference type="Gene3D" id="3.40.50.150">
    <property type="entry name" value="Vaccinia Virus protein VP39"/>
    <property type="match status" value="1"/>
</dbReference>
<dbReference type="SUPFAM" id="SSF53335">
    <property type="entry name" value="S-adenosyl-L-methionine-dependent methyltransferases"/>
    <property type="match status" value="1"/>
</dbReference>
<dbReference type="PRINTS" id="PR00507">
    <property type="entry name" value="N12N6MTFRASE"/>
</dbReference>
<name>A0A1U7CZJ4_9BACT</name>
<feature type="domain" description="MmeI-like target recognition" evidence="7">
    <location>
        <begin position="783"/>
        <end position="844"/>
    </location>
</feature>
<evidence type="ECO:0000259" key="7">
    <source>
        <dbReference type="Pfam" id="PF20466"/>
    </source>
</evidence>
<reference evidence="9 10" key="1">
    <citation type="submission" date="2016-12" db="EMBL/GenBank/DDBJ databases">
        <title>Comparative genomics of four Isosphaeraceae planctomycetes: a common pool of plasmids and glycoside hydrolase genes.</title>
        <authorList>
            <person name="Ivanova A."/>
        </authorList>
    </citation>
    <scope>NUCLEOTIDE SEQUENCE [LARGE SCALE GENOMIC DNA]</scope>
    <source>
        <strain evidence="9 10">PX4</strain>
        <plasmid evidence="10">palbo2</plasmid>
    </source>
</reference>
<evidence type="ECO:0000259" key="8">
    <source>
        <dbReference type="Pfam" id="PF20473"/>
    </source>
</evidence>
<dbReference type="Pfam" id="PF20473">
    <property type="entry name" value="MmeI_Mtase"/>
    <property type="match status" value="1"/>
</dbReference>
<sequence length="959" mass="107893">MTAAADPIRQFVDYAKTLSGDEKGEAQVFCDRLFKAFGHAGYKEAGATLEYRVKGAGKSTRFADLLWRPRLLIEMKKRGEKLQRHYSQAFEYWLDLVPHRPKYVVLCNFDEFWIYDFDLQLNDPVDRVAIADLPHRSTAFNFLYPIEKKPQFGNNRVDVTRAAADKVAAVFNSLVGRGEDREQAQRFALQCVVAMFSEDAELLPRGLFSELLADCKGGESTYDLVGGLFRQMNSEHPARGGRFKNVRYFNGGVFQTINPIELTPEEIDLLLDASAENWSKVQPPIFGTLFQSSMGKVKRHAFGAHFTSEADIQKVVLPTIVRPWRERIEAADSLKDLRNLLAELRRFHILDPACGSGNFLYVAYRELKRLELTLMAKVHAKFGRRSREAVGTSSMVSTKQLFGIEKDEFGVELAKVTLMLAKELAIDDSRAWIDTEQLDLPIEFDEALPLDNLDANIICADALFASWPKAQAIIGNPPYQSKNKMQQEYGPAYLNRLRKRYPDVPGRADYCVYWFRRSHDELPPGGHAGLVGTNTIRQNYSREGGLDYIVAHGGTITEAVSTQVWSGDAVVHVSIANWVKGEQPGKKKIFTQAGDLRESPWEVFEVERIGPALSVSLDVTEAQRLRVNIESGACYQGQTHGHEGFLLTIEEASAMIKCGKADVGVLFPYLTGDDLLSHNPPAPQRFVIDFQPRNMLAASRYDTLFSRLKSSVLPTRQQAAAKETARNEEAAKENPKAKLNQHHQNFLNRWWLLSYPRPELTAKIASMPRYIACARVTKRPIFQFVSKSIRPSDALQVFTLADDYSYGILQSGIHWAWFMARCSTLKGDFRYTSDTVFDSFPWPQSPTLQQAKDVAKASLSLRQFHRQAMAENEWSLRELYRTLDLPGHNPLKTAQDKLDTAVRAAYGMKARDAVLSFLLALNADLAGKEASMQPVIGPGLPPVVKQAAPFITDDCIGQE</sequence>
<protein>
    <recommendedName>
        <fullName evidence="1">site-specific DNA-methyltransferase (adenine-specific)</fullName>
        <ecNumber evidence="1">2.1.1.72</ecNumber>
    </recommendedName>
</protein>